<dbReference type="AlphaFoldDB" id="A0A9W9DFL4"/>
<dbReference type="Pfam" id="PF00550">
    <property type="entry name" value="PP-binding"/>
    <property type="match status" value="1"/>
</dbReference>
<dbReference type="InterPro" id="IPR029058">
    <property type="entry name" value="AB_hydrolase_fold"/>
</dbReference>
<sequence length="219" mass="23709">MFFKSCDITTSRSKNVSSASRTELEVLTIFSRALGCLQESIGIEDSFFDLGGHSLTSTDPTVKAVASHVDSTRSTMNELNNQSHIAISALTETIFNTNPDSSSRIIFVFPEVVAFGDSHWGQPLDPNETIEAMAGAFVEETRKIQPEGPYFLASWSIAGGPDKNTKMVIMIDSNVYGTEHNSQGALETTILNERWIPSVRSSVDDIGQQDAVAGAIQSG</sequence>
<proteinExistence type="predicted"/>
<dbReference type="InterPro" id="IPR036736">
    <property type="entry name" value="ACP-like_sf"/>
</dbReference>
<reference evidence="2" key="1">
    <citation type="submission" date="2022-08" db="EMBL/GenBank/DDBJ databases">
        <title>A Global Phylogenomic Analysis of the Shiitake Genus Lentinula.</title>
        <authorList>
            <consortium name="DOE Joint Genome Institute"/>
            <person name="Sierra-Patev S."/>
            <person name="Min B."/>
            <person name="Naranjo-Ortiz M."/>
            <person name="Looney B."/>
            <person name="Konkel Z."/>
            <person name="Slot J.C."/>
            <person name="Sakamoto Y."/>
            <person name="Steenwyk J.L."/>
            <person name="Rokas A."/>
            <person name="Carro J."/>
            <person name="Camarero S."/>
            <person name="Ferreira P."/>
            <person name="Molpeceres G."/>
            <person name="Ruiz-Duenas F.J."/>
            <person name="Serrano A."/>
            <person name="Henrissat B."/>
            <person name="Drula E."/>
            <person name="Hughes K.W."/>
            <person name="Mata J.L."/>
            <person name="Ishikawa N.K."/>
            <person name="Vargas-Isla R."/>
            <person name="Ushijima S."/>
            <person name="Smith C.A."/>
            <person name="Ahrendt S."/>
            <person name="Andreopoulos W."/>
            <person name="He G."/>
            <person name="Labutti K."/>
            <person name="Lipzen A."/>
            <person name="Ng V."/>
            <person name="Riley R."/>
            <person name="Sandor L."/>
            <person name="Barry K."/>
            <person name="Martinez A.T."/>
            <person name="Xiao Y."/>
            <person name="Gibbons J.G."/>
            <person name="Terashima K."/>
            <person name="Grigoriev I.V."/>
            <person name="Hibbett D.S."/>
        </authorList>
    </citation>
    <scope>NUCLEOTIDE SEQUENCE</scope>
    <source>
        <strain evidence="2">JLM2183</strain>
    </source>
</reference>
<accession>A0A9W9DFL4</accession>
<dbReference type="SUPFAM" id="SSF47336">
    <property type="entry name" value="ACP-like"/>
    <property type="match status" value="1"/>
</dbReference>
<dbReference type="Gene3D" id="3.40.50.1820">
    <property type="entry name" value="alpha/beta hydrolase"/>
    <property type="match status" value="1"/>
</dbReference>
<feature type="domain" description="Carrier" evidence="1">
    <location>
        <begin position="26"/>
        <end position="58"/>
    </location>
</feature>
<protein>
    <recommendedName>
        <fullName evidence="1">Carrier domain-containing protein</fullName>
    </recommendedName>
</protein>
<keyword evidence="3" id="KW-1185">Reference proteome</keyword>
<evidence type="ECO:0000259" key="1">
    <source>
        <dbReference type="Pfam" id="PF00550"/>
    </source>
</evidence>
<comment type="caution">
    <text evidence="2">The sequence shown here is derived from an EMBL/GenBank/DDBJ whole genome shotgun (WGS) entry which is preliminary data.</text>
</comment>
<gene>
    <name evidence="2" type="ORF">J3R30DRAFT_3715244</name>
</gene>
<dbReference type="Gene3D" id="1.10.1200.10">
    <property type="entry name" value="ACP-like"/>
    <property type="match status" value="1"/>
</dbReference>
<dbReference type="OrthoDB" id="3059495at2759"/>
<dbReference type="Proteomes" id="UP001150266">
    <property type="component" value="Unassembled WGS sequence"/>
</dbReference>
<name>A0A9W9DFL4_9AGAR</name>
<evidence type="ECO:0000313" key="3">
    <source>
        <dbReference type="Proteomes" id="UP001150266"/>
    </source>
</evidence>
<dbReference type="SUPFAM" id="SSF53474">
    <property type="entry name" value="alpha/beta-Hydrolases"/>
    <property type="match status" value="1"/>
</dbReference>
<dbReference type="InterPro" id="IPR009081">
    <property type="entry name" value="PP-bd_ACP"/>
</dbReference>
<dbReference type="EMBL" id="JAOTPV010000037">
    <property type="protein sequence ID" value="KAJ4468299.1"/>
    <property type="molecule type" value="Genomic_DNA"/>
</dbReference>
<organism evidence="2 3">
    <name type="scientific">Lentinula aciculospora</name>
    <dbReference type="NCBI Taxonomy" id="153920"/>
    <lineage>
        <taxon>Eukaryota</taxon>
        <taxon>Fungi</taxon>
        <taxon>Dikarya</taxon>
        <taxon>Basidiomycota</taxon>
        <taxon>Agaricomycotina</taxon>
        <taxon>Agaricomycetes</taxon>
        <taxon>Agaricomycetidae</taxon>
        <taxon>Agaricales</taxon>
        <taxon>Marasmiineae</taxon>
        <taxon>Omphalotaceae</taxon>
        <taxon>Lentinula</taxon>
    </lineage>
</organism>
<evidence type="ECO:0000313" key="2">
    <source>
        <dbReference type="EMBL" id="KAJ4468299.1"/>
    </source>
</evidence>